<dbReference type="Gene3D" id="3.40.50.300">
    <property type="entry name" value="P-loop containing nucleotide triphosphate hydrolases"/>
    <property type="match status" value="1"/>
</dbReference>
<sequence>MQAFLVAENLPDSYGQQAEHFFLPLLESLLPAIRSGRLKVLGIHGAQGSGKSTLADLYRYCLQELGLTVAQLSLDDFYLTKAERLVLSQTAHSLLKTRGVPGTHDVALGMQTIAALKTLGKDETLALPRFDKLNDDRYPEDDWPEVEGPVDVIIFEGWCLGVPAQRDTELAAPVNALERNEDQDGTWRRYANAQLAASYQNWFAEIDYLVMLRAPSFECVAQWRLEQEQRLAAKESGKPVMDAQQIERFVQHYERLTRYGLSVLPERADCVLALAEDRRIIDLTHSGERYE</sequence>
<accession>A0A927C2B4</accession>
<evidence type="ECO:0008006" key="3">
    <source>
        <dbReference type="Google" id="ProtNLM"/>
    </source>
</evidence>
<evidence type="ECO:0000313" key="2">
    <source>
        <dbReference type="Proteomes" id="UP000610558"/>
    </source>
</evidence>
<dbReference type="SUPFAM" id="SSF52540">
    <property type="entry name" value="P-loop containing nucleoside triphosphate hydrolases"/>
    <property type="match status" value="1"/>
</dbReference>
<proteinExistence type="predicted"/>
<dbReference type="AlphaFoldDB" id="A0A927C2B4"/>
<dbReference type="Proteomes" id="UP000610558">
    <property type="component" value="Unassembled WGS sequence"/>
</dbReference>
<dbReference type="PANTHER" id="PTHR10285">
    <property type="entry name" value="URIDINE KINASE"/>
    <property type="match status" value="1"/>
</dbReference>
<dbReference type="InterPro" id="IPR027417">
    <property type="entry name" value="P-loop_NTPase"/>
</dbReference>
<keyword evidence="2" id="KW-1185">Reference proteome</keyword>
<name>A0A927C2B4_9GAMM</name>
<protein>
    <recommendedName>
        <fullName evidence="3">Kinase</fullName>
    </recommendedName>
</protein>
<dbReference type="EMBL" id="JACXLD010000009">
    <property type="protein sequence ID" value="MBD2859995.1"/>
    <property type="molecule type" value="Genomic_DNA"/>
</dbReference>
<gene>
    <name evidence="1" type="ORF">IB286_13380</name>
</gene>
<reference evidence="1" key="1">
    <citation type="submission" date="2020-09" db="EMBL/GenBank/DDBJ databases">
        <authorList>
            <person name="Yoon J.-W."/>
        </authorList>
    </citation>
    <scope>NUCLEOTIDE SEQUENCE</scope>
    <source>
        <strain evidence="1">KMU-158</strain>
    </source>
</reference>
<organism evidence="1 2">
    <name type="scientific">Spongiibacter pelagi</name>
    <dbReference type="NCBI Taxonomy" id="2760804"/>
    <lineage>
        <taxon>Bacteria</taxon>
        <taxon>Pseudomonadati</taxon>
        <taxon>Pseudomonadota</taxon>
        <taxon>Gammaproteobacteria</taxon>
        <taxon>Cellvibrionales</taxon>
        <taxon>Spongiibacteraceae</taxon>
        <taxon>Spongiibacter</taxon>
    </lineage>
</organism>
<evidence type="ECO:0000313" key="1">
    <source>
        <dbReference type="EMBL" id="MBD2859995.1"/>
    </source>
</evidence>
<comment type="caution">
    <text evidence="1">The sequence shown here is derived from an EMBL/GenBank/DDBJ whole genome shotgun (WGS) entry which is preliminary data.</text>
</comment>